<feature type="region of interest" description="Disordered" evidence="7">
    <location>
        <begin position="1"/>
        <end position="22"/>
    </location>
</feature>
<feature type="domain" description="Zn(2)-C6 fungal-type" evidence="8">
    <location>
        <begin position="23"/>
        <end position="53"/>
    </location>
</feature>
<feature type="region of interest" description="Disordered" evidence="7">
    <location>
        <begin position="411"/>
        <end position="436"/>
    </location>
</feature>
<dbReference type="GO" id="GO:0000978">
    <property type="term" value="F:RNA polymerase II cis-regulatory region sequence-specific DNA binding"/>
    <property type="evidence" value="ECO:0007669"/>
    <property type="project" value="TreeGrafter"/>
</dbReference>
<dbReference type="AlphaFoldDB" id="A0AAE8MXW6"/>
<dbReference type="PROSITE" id="PS00463">
    <property type="entry name" value="ZN2_CY6_FUNGAL_1"/>
    <property type="match status" value="1"/>
</dbReference>
<keyword evidence="2" id="KW-0862">Zinc</keyword>
<proteinExistence type="predicted"/>
<dbReference type="SMART" id="SM00066">
    <property type="entry name" value="GAL4"/>
    <property type="match status" value="1"/>
</dbReference>
<dbReference type="InterPro" id="IPR007219">
    <property type="entry name" value="XnlR_reg_dom"/>
</dbReference>
<evidence type="ECO:0000256" key="4">
    <source>
        <dbReference type="ARBA" id="ARBA00023125"/>
    </source>
</evidence>
<dbReference type="PANTHER" id="PTHR31944:SF131">
    <property type="entry name" value="HEME-RESPONSIVE ZINC FINGER TRANSCRIPTION FACTOR HAP1"/>
    <property type="match status" value="1"/>
</dbReference>
<evidence type="ECO:0000256" key="7">
    <source>
        <dbReference type="SAM" id="MobiDB-lite"/>
    </source>
</evidence>
<keyword evidence="6" id="KW-0539">Nucleus</keyword>
<protein>
    <recommendedName>
        <fullName evidence="8">Zn(2)-C6 fungal-type domain-containing protein</fullName>
    </recommendedName>
</protein>
<dbReference type="EMBL" id="ONZQ02000005">
    <property type="protein sequence ID" value="SPO01477.1"/>
    <property type="molecule type" value="Genomic_DNA"/>
</dbReference>
<dbReference type="Pfam" id="PF04082">
    <property type="entry name" value="Fungal_trans"/>
    <property type="match status" value="1"/>
</dbReference>
<accession>A0AAE8MXW6</accession>
<dbReference type="InterPro" id="IPR001138">
    <property type="entry name" value="Zn2Cys6_DnaBD"/>
</dbReference>
<feature type="region of interest" description="Disordered" evidence="7">
    <location>
        <begin position="54"/>
        <end position="112"/>
    </location>
</feature>
<feature type="compositionally biased region" description="Pro residues" evidence="7">
    <location>
        <begin position="56"/>
        <end position="66"/>
    </location>
</feature>
<organism evidence="9 10">
    <name type="scientific">Cephalotrichum gorgonifer</name>
    <dbReference type="NCBI Taxonomy" id="2041049"/>
    <lineage>
        <taxon>Eukaryota</taxon>
        <taxon>Fungi</taxon>
        <taxon>Dikarya</taxon>
        <taxon>Ascomycota</taxon>
        <taxon>Pezizomycotina</taxon>
        <taxon>Sordariomycetes</taxon>
        <taxon>Hypocreomycetidae</taxon>
        <taxon>Microascales</taxon>
        <taxon>Microascaceae</taxon>
        <taxon>Cephalotrichum</taxon>
    </lineage>
</organism>
<dbReference type="PANTHER" id="PTHR31944">
    <property type="entry name" value="HEME-RESPONSIVE ZINC FINGER TRANSCRIPTION FACTOR HAP1"/>
    <property type="match status" value="1"/>
</dbReference>
<evidence type="ECO:0000256" key="6">
    <source>
        <dbReference type="ARBA" id="ARBA00023242"/>
    </source>
</evidence>
<feature type="compositionally biased region" description="Acidic residues" evidence="7">
    <location>
        <begin position="415"/>
        <end position="436"/>
    </location>
</feature>
<evidence type="ECO:0000256" key="3">
    <source>
        <dbReference type="ARBA" id="ARBA00023015"/>
    </source>
</evidence>
<dbReference type="GO" id="GO:0005634">
    <property type="term" value="C:nucleus"/>
    <property type="evidence" value="ECO:0007669"/>
    <property type="project" value="TreeGrafter"/>
</dbReference>
<sequence>MPESAPHITVLEPAKKRRRPALSCEQCRRRKVRCDRGTPCTTCVQSGVRGCSYVAPPRPVRAPNPYPQVAIRPTPPGSSTSASPDASSASASASASTGGHPATSSTDPGEWTLGRTLMDKRAETRGDGGAVDVQSLLDRIRQLEWEVRSAKGPASGDVPPRASPLKGIVEKTRYFGQSHWINAVCLFPLLVGLARKCEEKKSGLKLYAVLRECKTIGRLIKAQRMPVLTSTSLGEKLVSLALSDHLLEIYLSTFELTHRILHIPSFRKEYARFRADPTSVSQSFRIQLQLCLAIGASMHDDKFSYRIDATRWVYEARLWLILPSEKERISVTGLQVMCLLMVARQTVGVAPGVAWPDAGALLRCAVFGGLHRDPSRLPAMSVLHAEVRRRLWATVLEITVQTAVESGAPTMLSLDDYDTEPPLDVDDDQLTDDPEPEERIIRPPAAGHSQTSLQLLLLTHLPVRLAVTKFANDFRSTNSYAEALTLHDQITSSCDAISRRLARLVPETSSSSAPVTMFHQRYVDVSARKFIFALHYPFISRLDDPAYYFSRKVLSDAARRIAAMHMLPHVEAGALPPAGVEHFVNLSICSTGFARMSMQAFILLGPELLALKKEEINSYGEAGEGGAELRRLLDEAVVWSQARMRAGETNAKGCMFVEAILAEVDGVAAGYEGKGLEDYIHERMTRSVQETLEVMKQVARESGIEVQGEGKGDDDGDREGGSEGVGNAVVDMNMTTPIGFQDEMGSGNPFDGLGWHFDWEDNINLSALLS</sequence>
<dbReference type="GO" id="GO:0006351">
    <property type="term" value="P:DNA-templated transcription"/>
    <property type="evidence" value="ECO:0007669"/>
    <property type="project" value="InterPro"/>
</dbReference>
<dbReference type="Gene3D" id="4.10.240.10">
    <property type="entry name" value="Zn(2)-C6 fungal-type DNA-binding domain"/>
    <property type="match status" value="1"/>
</dbReference>
<dbReference type="InterPro" id="IPR051430">
    <property type="entry name" value="Fungal_TF_Env_Response"/>
</dbReference>
<dbReference type="CDD" id="cd00067">
    <property type="entry name" value="GAL4"/>
    <property type="match status" value="1"/>
</dbReference>
<comment type="caution">
    <text evidence="9">The sequence shown here is derived from an EMBL/GenBank/DDBJ whole genome shotgun (WGS) entry which is preliminary data.</text>
</comment>
<dbReference type="InterPro" id="IPR036864">
    <property type="entry name" value="Zn2-C6_fun-type_DNA-bd_sf"/>
</dbReference>
<keyword evidence="4" id="KW-0238">DNA-binding</keyword>
<feature type="compositionally biased region" description="Low complexity" evidence="7">
    <location>
        <begin position="77"/>
        <end position="106"/>
    </location>
</feature>
<dbReference type="Proteomes" id="UP001187682">
    <property type="component" value="Unassembled WGS sequence"/>
</dbReference>
<dbReference type="SMART" id="SM00906">
    <property type="entry name" value="Fungal_trans"/>
    <property type="match status" value="1"/>
</dbReference>
<keyword evidence="10" id="KW-1185">Reference proteome</keyword>
<evidence type="ECO:0000256" key="1">
    <source>
        <dbReference type="ARBA" id="ARBA00022723"/>
    </source>
</evidence>
<evidence type="ECO:0000256" key="5">
    <source>
        <dbReference type="ARBA" id="ARBA00023163"/>
    </source>
</evidence>
<evidence type="ECO:0000259" key="8">
    <source>
        <dbReference type="PROSITE" id="PS50048"/>
    </source>
</evidence>
<dbReference type="GO" id="GO:0001228">
    <property type="term" value="F:DNA-binding transcription activator activity, RNA polymerase II-specific"/>
    <property type="evidence" value="ECO:0007669"/>
    <property type="project" value="TreeGrafter"/>
</dbReference>
<gene>
    <name evidence="9" type="ORF">DNG_04150</name>
</gene>
<evidence type="ECO:0000313" key="9">
    <source>
        <dbReference type="EMBL" id="SPO01477.1"/>
    </source>
</evidence>
<dbReference type="GO" id="GO:0008270">
    <property type="term" value="F:zinc ion binding"/>
    <property type="evidence" value="ECO:0007669"/>
    <property type="project" value="InterPro"/>
</dbReference>
<keyword evidence="1" id="KW-0479">Metal-binding</keyword>
<feature type="compositionally biased region" description="Basic and acidic residues" evidence="7">
    <location>
        <begin position="703"/>
        <end position="721"/>
    </location>
</feature>
<feature type="region of interest" description="Disordered" evidence="7">
    <location>
        <begin position="703"/>
        <end position="728"/>
    </location>
</feature>
<evidence type="ECO:0000313" key="10">
    <source>
        <dbReference type="Proteomes" id="UP001187682"/>
    </source>
</evidence>
<evidence type="ECO:0000256" key="2">
    <source>
        <dbReference type="ARBA" id="ARBA00022833"/>
    </source>
</evidence>
<keyword evidence="3" id="KW-0805">Transcription regulation</keyword>
<dbReference type="Pfam" id="PF00172">
    <property type="entry name" value="Zn_clus"/>
    <property type="match status" value="1"/>
</dbReference>
<keyword evidence="5" id="KW-0804">Transcription</keyword>
<name>A0AAE8MXW6_9PEZI</name>
<dbReference type="SUPFAM" id="SSF57701">
    <property type="entry name" value="Zn2/Cys6 DNA-binding domain"/>
    <property type="match status" value="1"/>
</dbReference>
<dbReference type="CDD" id="cd12148">
    <property type="entry name" value="fungal_TF_MHR"/>
    <property type="match status" value="1"/>
</dbReference>
<dbReference type="PROSITE" id="PS50048">
    <property type="entry name" value="ZN2_CY6_FUNGAL_2"/>
    <property type="match status" value="1"/>
</dbReference>
<reference evidence="9" key="1">
    <citation type="submission" date="2018-03" db="EMBL/GenBank/DDBJ databases">
        <authorList>
            <person name="Guldener U."/>
        </authorList>
    </citation>
    <scope>NUCLEOTIDE SEQUENCE</scope>
</reference>